<dbReference type="PANTHER" id="PTHR42912:SF99">
    <property type="entry name" value="METHYLTRANSFERASE TYPE 12 DOMAIN-CONTAINING PROTEIN"/>
    <property type="match status" value="1"/>
</dbReference>
<dbReference type="InterPro" id="IPR029063">
    <property type="entry name" value="SAM-dependent_MTases_sf"/>
</dbReference>
<dbReference type="CDD" id="cd02440">
    <property type="entry name" value="AdoMet_MTases"/>
    <property type="match status" value="1"/>
</dbReference>
<name>A0A2S4MGU1_9HYPH</name>
<keyword evidence="2" id="KW-0808">Transferase</keyword>
<protein>
    <submittedName>
        <fullName evidence="2">Methyltransferase family protein</fullName>
    </submittedName>
</protein>
<evidence type="ECO:0000313" key="2">
    <source>
        <dbReference type="EMBL" id="POR53940.1"/>
    </source>
</evidence>
<organism evidence="2 3">
    <name type="scientific">Bosea psychrotolerans</name>
    <dbReference type="NCBI Taxonomy" id="1871628"/>
    <lineage>
        <taxon>Bacteria</taxon>
        <taxon>Pseudomonadati</taxon>
        <taxon>Pseudomonadota</taxon>
        <taxon>Alphaproteobacteria</taxon>
        <taxon>Hyphomicrobiales</taxon>
        <taxon>Boseaceae</taxon>
        <taxon>Bosea</taxon>
    </lineage>
</organism>
<proteinExistence type="predicted"/>
<keyword evidence="3" id="KW-1185">Reference proteome</keyword>
<dbReference type="InterPro" id="IPR013216">
    <property type="entry name" value="Methyltransf_11"/>
</dbReference>
<dbReference type="Gene3D" id="3.40.50.150">
    <property type="entry name" value="Vaccinia Virus protein VP39"/>
    <property type="match status" value="1"/>
</dbReference>
<dbReference type="EMBL" id="PQFZ01000003">
    <property type="protein sequence ID" value="POR53940.1"/>
    <property type="molecule type" value="Genomic_DNA"/>
</dbReference>
<dbReference type="Pfam" id="PF08241">
    <property type="entry name" value="Methyltransf_11"/>
    <property type="match status" value="1"/>
</dbReference>
<dbReference type="GO" id="GO:0008757">
    <property type="term" value="F:S-adenosylmethionine-dependent methyltransferase activity"/>
    <property type="evidence" value="ECO:0007669"/>
    <property type="project" value="InterPro"/>
</dbReference>
<evidence type="ECO:0000259" key="1">
    <source>
        <dbReference type="Pfam" id="PF08241"/>
    </source>
</evidence>
<feature type="domain" description="Methyltransferase type 11" evidence="1">
    <location>
        <begin position="83"/>
        <end position="172"/>
    </location>
</feature>
<gene>
    <name evidence="2" type="ORF">CYD53_10337</name>
</gene>
<dbReference type="PANTHER" id="PTHR42912">
    <property type="entry name" value="METHYLTRANSFERASE"/>
    <property type="match status" value="1"/>
</dbReference>
<dbReference type="OrthoDB" id="163232at2"/>
<dbReference type="SUPFAM" id="SSF53335">
    <property type="entry name" value="S-adenosyl-L-methionine-dependent methyltransferases"/>
    <property type="match status" value="1"/>
</dbReference>
<comment type="caution">
    <text evidence="2">The sequence shown here is derived from an EMBL/GenBank/DDBJ whole genome shotgun (WGS) entry which is preliminary data.</text>
</comment>
<dbReference type="InterPro" id="IPR050508">
    <property type="entry name" value="Methyltransf_Superfamily"/>
</dbReference>
<accession>A0A2S4MGU1</accession>
<dbReference type="GO" id="GO:0032259">
    <property type="term" value="P:methylation"/>
    <property type="evidence" value="ECO:0007669"/>
    <property type="project" value="UniProtKB-KW"/>
</dbReference>
<evidence type="ECO:0000313" key="3">
    <source>
        <dbReference type="Proteomes" id="UP000236919"/>
    </source>
</evidence>
<reference evidence="2 3" key="1">
    <citation type="submission" date="2018-01" db="EMBL/GenBank/DDBJ databases">
        <title>Genomic Encyclopedia of Type Strains, Phase III (KMG-III): the genomes of soil and plant-associated and newly described type strains.</title>
        <authorList>
            <person name="Whitman W."/>
        </authorList>
    </citation>
    <scope>NUCLEOTIDE SEQUENCE [LARGE SCALE GENOMIC DNA]</scope>
    <source>
        <strain evidence="2 3">1131</strain>
    </source>
</reference>
<keyword evidence="2" id="KW-0489">Methyltransferase</keyword>
<dbReference type="RefSeq" id="WP_103717169.1">
    <property type="nucleotide sequence ID" value="NZ_PQFZ01000003.1"/>
</dbReference>
<dbReference type="AlphaFoldDB" id="A0A2S4MGU1"/>
<dbReference type="Proteomes" id="UP000236919">
    <property type="component" value="Unassembled WGS sequence"/>
</dbReference>
<sequence>MFQGRAVSIIGRLTSGSLRYEWIHVWCLLKRQRLINIGLLEDGATASPDHTHAGCQSRSLRLYERLVQEYVDAAPASASLDILEIGCGRGFGLEHIAKRLSQSRVTGIDLSYAASLAGRLSGLNIRRGRYEALPFADCSFDAIVAIEALLYGGIAAGLQEAQRVLKPGGHLLLAQFMKGGIDEVRHGVEGVLKEHGFSVVSFVDLTASARGSVLAGEQHRRRQARHFPAWLRGHFDETLALAGSNRYEGWLNGRYCYFAAIVQAP</sequence>